<proteinExistence type="predicted"/>
<keyword evidence="3" id="KW-1185">Reference proteome</keyword>
<dbReference type="EMBL" id="LCWF01000149">
    <property type="protein sequence ID" value="KKY17202.1"/>
    <property type="molecule type" value="Genomic_DNA"/>
</dbReference>
<dbReference type="Proteomes" id="UP000053317">
    <property type="component" value="Unassembled WGS sequence"/>
</dbReference>
<gene>
    <name evidence="2" type="ORF">UCRPC4_g05695</name>
</gene>
<evidence type="ECO:0000256" key="1">
    <source>
        <dbReference type="SAM" id="MobiDB-lite"/>
    </source>
</evidence>
<evidence type="ECO:0000313" key="3">
    <source>
        <dbReference type="Proteomes" id="UP000053317"/>
    </source>
</evidence>
<reference evidence="2 3" key="1">
    <citation type="submission" date="2015-05" db="EMBL/GenBank/DDBJ databases">
        <title>Distinctive expansion of gene families associated with plant cell wall degradation and secondary metabolism in the genomes of grapevine trunk pathogens.</title>
        <authorList>
            <person name="Lawrence D.P."/>
            <person name="Travadon R."/>
            <person name="Rolshausen P.E."/>
            <person name="Baumgartner K."/>
        </authorList>
    </citation>
    <scope>NUCLEOTIDE SEQUENCE [LARGE SCALE GENOMIC DNA]</scope>
    <source>
        <strain evidence="2">UCRPC4</strain>
    </source>
</reference>
<evidence type="ECO:0000313" key="2">
    <source>
        <dbReference type="EMBL" id="KKY17202.1"/>
    </source>
</evidence>
<dbReference type="AlphaFoldDB" id="A0A0G2E2B3"/>
<accession>A0A0G2E2B3</accession>
<protein>
    <submittedName>
        <fullName evidence="2">Uncharacterized protein</fullName>
    </submittedName>
</protein>
<sequence length="378" mass="41967">MITDLTITPGRNPSVHQNISLLYDDTIPVLLVNPALKEDRKLRYFGGAVVYGEGTTTKKTFAIFEEKKKVERLVTANIADFEGRSRCWKGSKSRDSGYVLCGNISRGIADKLFLGIAMPSATDQSTSTTDMSSTQHYALLNARALLFCKSFIDGAPAKEILERHFTSTQTPVIDEHCSLPQSSSPIYDKYSSRLPFLTKSPFRGHEACREYFDLLSSTLKVDFPAPITSGGEAGEHAGKFAGGRTFRGSGEPVEPFTVESVDPVKFAVTVRGKGRFSDVKTGKGWDEEFVYLLSMVEEEDLEEDRGKPAVDEEMPGQWDEKGQGAIEKIKLDQEVMDKADQKKRREAGFEGVDGIKIVKWEIWADPLAAYWAAYDEEG</sequence>
<feature type="region of interest" description="Disordered" evidence="1">
    <location>
        <begin position="302"/>
        <end position="321"/>
    </location>
</feature>
<reference evidence="2 3" key="2">
    <citation type="submission" date="2015-05" db="EMBL/GenBank/DDBJ databases">
        <authorList>
            <person name="Morales-Cruz A."/>
            <person name="Amrine K.C."/>
            <person name="Cantu D."/>
        </authorList>
    </citation>
    <scope>NUCLEOTIDE SEQUENCE [LARGE SCALE GENOMIC DNA]</scope>
    <source>
        <strain evidence="2">UCRPC4</strain>
    </source>
</reference>
<dbReference type="OrthoDB" id="3352776at2759"/>
<organism evidence="2 3">
    <name type="scientific">Phaeomoniella chlamydospora</name>
    <name type="common">Phaeoacremonium chlamydosporum</name>
    <dbReference type="NCBI Taxonomy" id="158046"/>
    <lineage>
        <taxon>Eukaryota</taxon>
        <taxon>Fungi</taxon>
        <taxon>Dikarya</taxon>
        <taxon>Ascomycota</taxon>
        <taxon>Pezizomycotina</taxon>
        <taxon>Eurotiomycetes</taxon>
        <taxon>Chaetothyriomycetidae</taxon>
        <taxon>Phaeomoniellales</taxon>
        <taxon>Phaeomoniellaceae</taxon>
        <taxon>Phaeomoniella</taxon>
    </lineage>
</organism>
<name>A0A0G2E2B3_PHACM</name>
<comment type="caution">
    <text evidence="2">The sequence shown here is derived from an EMBL/GenBank/DDBJ whole genome shotgun (WGS) entry which is preliminary data.</text>
</comment>